<accession>A0A8H5F9A5</accession>
<dbReference type="GO" id="GO:0006313">
    <property type="term" value="P:DNA transposition"/>
    <property type="evidence" value="ECO:0007669"/>
    <property type="project" value="InterPro"/>
</dbReference>
<organism evidence="4 5">
    <name type="scientific">Psilocybe cf. subviscida</name>
    <dbReference type="NCBI Taxonomy" id="2480587"/>
    <lineage>
        <taxon>Eukaryota</taxon>
        <taxon>Fungi</taxon>
        <taxon>Dikarya</taxon>
        <taxon>Basidiomycota</taxon>
        <taxon>Agaricomycotina</taxon>
        <taxon>Agaricomycetes</taxon>
        <taxon>Agaricomycetidae</taxon>
        <taxon>Agaricales</taxon>
        <taxon>Agaricineae</taxon>
        <taxon>Strophariaceae</taxon>
        <taxon>Psilocybe</taxon>
    </lineage>
</organism>
<dbReference type="Pfam" id="PF01498">
    <property type="entry name" value="HTH_Tnp_Tc3_2"/>
    <property type="match status" value="1"/>
</dbReference>
<evidence type="ECO:0008006" key="6">
    <source>
        <dbReference type="Google" id="ProtNLM"/>
    </source>
</evidence>
<dbReference type="InterPro" id="IPR036397">
    <property type="entry name" value="RNaseH_sf"/>
</dbReference>
<dbReference type="InterPro" id="IPR009057">
    <property type="entry name" value="Homeodomain-like_sf"/>
</dbReference>
<dbReference type="GO" id="GO:0003677">
    <property type="term" value="F:DNA binding"/>
    <property type="evidence" value="ECO:0007669"/>
    <property type="project" value="InterPro"/>
</dbReference>
<dbReference type="InterPro" id="IPR038717">
    <property type="entry name" value="Tc1-like_DDE_dom"/>
</dbReference>
<keyword evidence="5" id="KW-1185">Reference proteome</keyword>
<evidence type="ECO:0000259" key="2">
    <source>
        <dbReference type="Pfam" id="PF01498"/>
    </source>
</evidence>
<reference evidence="4 5" key="1">
    <citation type="journal article" date="2020" name="ISME J.">
        <title>Uncovering the hidden diversity of litter-decomposition mechanisms in mushroom-forming fungi.</title>
        <authorList>
            <person name="Floudas D."/>
            <person name="Bentzer J."/>
            <person name="Ahren D."/>
            <person name="Johansson T."/>
            <person name="Persson P."/>
            <person name="Tunlid A."/>
        </authorList>
    </citation>
    <scope>NUCLEOTIDE SEQUENCE [LARGE SCALE GENOMIC DNA]</scope>
    <source>
        <strain evidence="4 5">CBS 101986</strain>
    </source>
</reference>
<dbReference type="InterPro" id="IPR002492">
    <property type="entry name" value="Transposase_Tc1-like"/>
</dbReference>
<dbReference type="PANTHER" id="PTHR23022">
    <property type="entry name" value="TRANSPOSABLE ELEMENT-RELATED"/>
    <property type="match status" value="1"/>
</dbReference>
<gene>
    <name evidence="4" type="ORF">D9619_013376</name>
</gene>
<feature type="domain" description="Tc1-like transposase DDE" evidence="3">
    <location>
        <begin position="722"/>
        <end position="775"/>
    </location>
</feature>
<dbReference type="EMBL" id="JAACJJ010000005">
    <property type="protein sequence ID" value="KAF5328257.1"/>
    <property type="molecule type" value="Genomic_DNA"/>
</dbReference>
<evidence type="ECO:0000259" key="3">
    <source>
        <dbReference type="Pfam" id="PF13358"/>
    </source>
</evidence>
<dbReference type="Proteomes" id="UP000567179">
    <property type="component" value="Unassembled WGS sequence"/>
</dbReference>
<evidence type="ECO:0000256" key="1">
    <source>
        <dbReference type="SAM" id="MobiDB-lite"/>
    </source>
</evidence>
<proteinExistence type="predicted"/>
<name>A0A8H5F9A5_9AGAR</name>
<feature type="domain" description="Transposase Tc1-like" evidence="2">
    <location>
        <begin position="543"/>
        <end position="608"/>
    </location>
</feature>
<sequence>MMYPPKVPSLSALRYRYKKATRAQVLTLGCILTFLLFAFIHTVFGFTVDRTFFNVGKDPKDPKSLPPTYKHLRELERTLPQHNLSLPYPEGKTGRYVLFKNQIQMLGWNNVFNELLFNTWLAYSSGRAYVFQDYIWMVEYYPWSREQFTQIFGDAVPRTPLSALISGPSAGGPWGPGDPAPRSVTEAWFDVVCPKESRRIINTRDVKPPIAWADGKVIFERWQQLLRDAPEGCIEIQPATAEEDRFSQTFDLWLVGAERVLSLWEGFRDSPVSKLLGASDIVKGAVEKNEHLFMPPGDVGKEGRSRDPFDHVMAMHIRRGDYARACMDLAKYNSTFYLWNQLPFLPDKFVGPIGKPSDTPENIAVVLDRCFPTTGALVERVHRAREDYKRSTGAGGYQMDTAFILTNDKTPWLQEFKTALLNDGWKHVVTTSDLVLDEPEEIDVGMTVDMEIGRRTAVFIGNGHTLLYQMPSIRTSRREHSPTTKSRLIGRVLAHQTITEAAAAENIPYDTATKIVRRHRNTGNTENLPRSGRPPKTTPREERHILQNAKNHRRKPLQELANESASNISATTVRRVLHRHNYHRCVAVTKPLLREHQISARLAWAKYRKDHGVIDFETTIYSDECYICLDDKHQCVFVTRLPEEKFLKCCTVPTFKQSSIRVMVWGCVISGRKGPLVILDYPGGRGGGMTAVRYKEQVLECALLGFYKEMKRERYLVDFQQDGASCHHAKLSLRWFQAAGISLVDHPPNSPDLNPIEPIWHDLKTLVRSLGPISTLNGLKSAVRRAWELLPVEKVDKQISLMPARVAAVLEAKGEHTQF</sequence>
<dbReference type="PANTHER" id="PTHR23022:SF135">
    <property type="entry name" value="SI:DKEY-77F5.3"/>
    <property type="match status" value="1"/>
</dbReference>
<dbReference type="AlphaFoldDB" id="A0A8H5F9A5"/>
<protein>
    <recommendedName>
        <fullName evidence="6">Tc1-like transposase DDE domain-containing protein</fullName>
    </recommendedName>
</protein>
<comment type="caution">
    <text evidence="4">The sequence shown here is derived from an EMBL/GenBank/DDBJ whole genome shotgun (WGS) entry which is preliminary data.</text>
</comment>
<dbReference type="InterPro" id="IPR052338">
    <property type="entry name" value="Transposase_5"/>
</dbReference>
<dbReference type="CDD" id="cd11296">
    <property type="entry name" value="O-FucT_like"/>
    <property type="match status" value="1"/>
</dbReference>
<evidence type="ECO:0000313" key="5">
    <source>
        <dbReference type="Proteomes" id="UP000567179"/>
    </source>
</evidence>
<dbReference type="SUPFAM" id="SSF46689">
    <property type="entry name" value="Homeodomain-like"/>
    <property type="match status" value="1"/>
</dbReference>
<dbReference type="OrthoDB" id="2431447at2759"/>
<dbReference type="Pfam" id="PF13358">
    <property type="entry name" value="DDE_3"/>
    <property type="match status" value="1"/>
</dbReference>
<dbReference type="GO" id="GO:0015074">
    <property type="term" value="P:DNA integration"/>
    <property type="evidence" value="ECO:0007669"/>
    <property type="project" value="InterPro"/>
</dbReference>
<dbReference type="Gene3D" id="3.30.420.10">
    <property type="entry name" value="Ribonuclease H-like superfamily/Ribonuclease H"/>
    <property type="match status" value="1"/>
</dbReference>
<evidence type="ECO:0000313" key="4">
    <source>
        <dbReference type="EMBL" id="KAF5328257.1"/>
    </source>
</evidence>
<feature type="region of interest" description="Disordered" evidence="1">
    <location>
        <begin position="518"/>
        <end position="542"/>
    </location>
</feature>
<dbReference type="Gene3D" id="3.40.50.11350">
    <property type="match status" value="1"/>
</dbReference>